<dbReference type="GeneID" id="14874911"/>
<dbReference type="EMBL" id="GL883008">
    <property type="protein sequence ID" value="EGG23684.1"/>
    <property type="molecule type" value="Genomic_DNA"/>
</dbReference>
<protein>
    <recommendedName>
        <fullName evidence="3">Ankyrin repeat-containing protein</fullName>
    </recommendedName>
</protein>
<accession>F4PMU0</accession>
<name>F4PMU0_CACFS</name>
<keyword evidence="2" id="KW-1185">Reference proteome</keyword>
<evidence type="ECO:0000313" key="1">
    <source>
        <dbReference type="EMBL" id="EGG23684.1"/>
    </source>
</evidence>
<dbReference type="AlphaFoldDB" id="F4PMU0"/>
<sequence>MKRKSHQPPKWKENDHSIVQQQSKIDNTNNNNSNDDNDDDHYKTKLFKSIIINRYISNIIFNFTGQLNKHQIQLQDVVASSSSSSSSPPSPSSYLRRSLKGKEVIERGSLVEMIKFNMTNHFFYCFEQCGFGEQMLINKIPLTDLFLAALYYGNLQIAQHLADHYTQAILLGPDEKIPHTTHFELITNDIFNLCIVKIYNYHNNRCIPTNAILRIIERSIYDGTIELFHSVIKYCFVDIPIAAPVMKPTIANNMEKTKVAGCFTGLKTTVPPFPTMKKTVVNRTRAGKYTTLRITALGIVDSIYAVEMVDIMHKNRIFEQWQRLLHHACQKEHYPLIEFIQKNVGGVVLPLETSYSIATKLSSGKLLKYLCELWKPPLDISDVTRAACDNGNIEALDYLIGLSKSSSSSSSNVSIHPSCLSEALGRGHIGIVKYLLKEMTTPTTTDHIWSDVIQFHKTILTVDLVKLLLLETNNIPLEIYINALYYDSLKYKEFGVIEYIEQQIFSTRPDLVSKVDYSHLFDQTLSWDNIDGQDNQAISKYASIDLVTPYRGVTAAFENTHSVNTIKLIVTQFPWFYSREAEKGVIGAHEFYALCHVGRFDVARVFLENNMVSGWELPSNLDASQVQESKDPEFIKLFLSVSRININNLRLELIFSDKIYPPLFAKESHFKNAAALSNTGYFKVLYKYQLENGDPYYFINHRDTMVSAFTSAVLRGNIEILELMKLGPKESLFFVTSQLVDTIVNELSYAHSCKIEPIVFLFDRFKEQYRKNDKPYSLDPTNLLVLTKYPTMTDTIIYILELFISKKSSHRQHKCFDRSPFSKSFNDSNNIIYKMLIHSLKHNNFKLFNYLCNVIDSLVVKKDKK</sequence>
<organism evidence="1 2">
    <name type="scientific">Cavenderia fasciculata</name>
    <name type="common">Slime mold</name>
    <name type="synonym">Dictyostelium fasciculatum</name>
    <dbReference type="NCBI Taxonomy" id="261658"/>
    <lineage>
        <taxon>Eukaryota</taxon>
        <taxon>Amoebozoa</taxon>
        <taxon>Evosea</taxon>
        <taxon>Eumycetozoa</taxon>
        <taxon>Dictyostelia</taxon>
        <taxon>Acytosteliales</taxon>
        <taxon>Cavenderiaceae</taxon>
        <taxon>Cavenderia</taxon>
    </lineage>
</organism>
<proteinExistence type="predicted"/>
<dbReference type="KEGG" id="dfa:DFA_05818"/>
<evidence type="ECO:0008006" key="3">
    <source>
        <dbReference type="Google" id="ProtNLM"/>
    </source>
</evidence>
<evidence type="ECO:0000313" key="2">
    <source>
        <dbReference type="Proteomes" id="UP000007797"/>
    </source>
</evidence>
<gene>
    <name evidence="1" type="ORF">DFA_05818</name>
</gene>
<reference evidence="2" key="1">
    <citation type="journal article" date="2011" name="Genome Res.">
        <title>Phylogeny-wide analysis of social amoeba genomes highlights ancient origins for complex intercellular communication.</title>
        <authorList>
            <person name="Heidel A.J."/>
            <person name="Lawal H.M."/>
            <person name="Felder M."/>
            <person name="Schilde C."/>
            <person name="Helps N.R."/>
            <person name="Tunggal B."/>
            <person name="Rivero F."/>
            <person name="John U."/>
            <person name="Schleicher M."/>
            <person name="Eichinger L."/>
            <person name="Platzer M."/>
            <person name="Noegel A.A."/>
            <person name="Schaap P."/>
            <person name="Gloeckner G."/>
        </authorList>
    </citation>
    <scope>NUCLEOTIDE SEQUENCE [LARGE SCALE GENOMIC DNA]</scope>
    <source>
        <strain evidence="2">SH3</strain>
    </source>
</reference>
<dbReference type="RefSeq" id="XP_004361535.1">
    <property type="nucleotide sequence ID" value="XM_004361478.1"/>
</dbReference>
<dbReference type="Proteomes" id="UP000007797">
    <property type="component" value="Unassembled WGS sequence"/>
</dbReference>
<dbReference type="SUPFAM" id="SSF140860">
    <property type="entry name" value="Pseudo ankyrin repeat-like"/>
    <property type="match status" value="1"/>
</dbReference>